<name>H7GFK0_9DEIN</name>
<accession>H7GFK0</accession>
<proteinExistence type="predicted"/>
<evidence type="ECO:0000313" key="2">
    <source>
        <dbReference type="Proteomes" id="UP000053186"/>
    </source>
</evidence>
<reference evidence="1 2" key="1">
    <citation type="journal article" date="2012" name="J. Bacteriol.">
        <title>Draft genome sequence of Thermus sp. strain RL, isolated from a hot water spring located atop the Himalayan ranges at Manikaran, India.</title>
        <authorList>
            <person name="Dwivedi V."/>
            <person name="Sangwan N."/>
            <person name="Nigam A."/>
            <person name="Garg N."/>
            <person name="Niharika N."/>
            <person name="Khurana P."/>
            <person name="Khurana J.P."/>
            <person name="Lal R."/>
        </authorList>
    </citation>
    <scope>NUCLEOTIDE SEQUENCE [LARGE SCALE GENOMIC DNA]</scope>
    <source>
        <strain evidence="1 2">RL</strain>
    </source>
</reference>
<gene>
    <name evidence="1" type="ORF">RLTM_04536</name>
</gene>
<evidence type="ECO:0000313" key="1">
    <source>
        <dbReference type="EMBL" id="EIA39512.1"/>
    </source>
</evidence>
<sequence>MALEALPRGVREKKPLERIRDDILKKATGRDPVILPVVIEG</sequence>
<dbReference type="PATRIC" id="fig|456163.3.peg.894"/>
<comment type="caution">
    <text evidence="1">The sequence shown here is derived from an EMBL/GenBank/DDBJ whole genome shotgun (WGS) entry which is preliminary data.</text>
</comment>
<organism evidence="1 2">
    <name type="scientific">Thermus parvatiensis</name>
    <dbReference type="NCBI Taxonomy" id="456163"/>
    <lineage>
        <taxon>Bacteria</taxon>
        <taxon>Thermotogati</taxon>
        <taxon>Deinococcota</taxon>
        <taxon>Deinococci</taxon>
        <taxon>Thermales</taxon>
        <taxon>Thermaceae</taxon>
        <taxon>Thermus</taxon>
    </lineage>
</organism>
<keyword evidence="2" id="KW-1185">Reference proteome</keyword>
<dbReference type="Proteomes" id="UP000053186">
    <property type="component" value="Unassembled WGS sequence"/>
</dbReference>
<dbReference type="EMBL" id="AIJQ01000004">
    <property type="protein sequence ID" value="EIA39512.1"/>
    <property type="molecule type" value="Genomic_DNA"/>
</dbReference>
<protein>
    <submittedName>
        <fullName evidence="1">Metallo-beta-lactamase</fullName>
    </submittedName>
</protein>
<dbReference type="AlphaFoldDB" id="H7GFK0"/>